<evidence type="ECO:0000256" key="9">
    <source>
        <dbReference type="ARBA" id="ARBA00023224"/>
    </source>
</evidence>
<dbReference type="GO" id="GO:0007189">
    <property type="term" value="P:adenylate cyclase-activating G protein-coupled receptor signaling pathway"/>
    <property type="evidence" value="ECO:0007669"/>
    <property type="project" value="TreeGrafter"/>
</dbReference>
<keyword evidence="3 10" id="KW-0812">Transmembrane</keyword>
<name>A0A210PUD8_MIZYE</name>
<evidence type="ECO:0000256" key="11">
    <source>
        <dbReference type="SAM" id="Phobius"/>
    </source>
</evidence>
<dbReference type="PRINTS" id="PR01788">
    <property type="entry name" value="PROSTANOIDR"/>
</dbReference>
<dbReference type="InterPro" id="IPR000276">
    <property type="entry name" value="GPCR_Rhodpsn"/>
</dbReference>
<feature type="transmembrane region" description="Helical" evidence="11">
    <location>
        <begin position="161"/>
        <end position="181"/>
    </location>
</feature>
<sequence length="293" mass="33065">MSESFVNTSSMYSSSISLSTDNLTTEPSNSNATVETPVFQPRPSSTAYIAWFIAVIIGNCTAVAILIRNRRKHNWSIFYRLVLIVAVTDFTGQVITIPIIFASYSSRDILVTGGTLCDLMSVITIMTSLMSVLLVCLMSIDRFIAIWFPIFYKNRIKILHMWIAVSLVITTALVVGLLPTFRVNNHKLQKEGTWCFFDVQPTEPRDQFFLYLCASIGMVAVLLMLIMNGLVVYGLYHLYKRKRNQSAPNFSLVVKNVQNICFLIIIMAAFIVTWMPFIVSIILPMITKISSEI</sequence>
<reference evidence="13 14" key="1">
    <citation type="journal article" date="2017" name="Nat. Ecol. Evol.">
        <title>Scallop genome provides insights into evolution of bilaterian karyotype and development.</title>
        <authorList>
            <person name="Wang S."/>
            <person name="Zhang J."/>
            <person name="Jiao W."/>
            <person name="Li J."/>
            <person name="Xun X."/>
            <person name="Sun Y."/>
            <person name="Guo X."/>
            <person name="Huan P."/>
            <person name="Dong B."/>
            <person name="Zhang L."/>
            <person name="Hu X."/>
            <person name="Sun X."/>
            <person name="Wang J."/>
            <person name="Zhao C."/>
            <person name="Wang Y."/>
            <person name="Wang D."/>
            <person name="Huang X."/>
            <person name="Wang R."/>
            <person name="Lv J."/>
            <person name="Li Y."/>
            <person name="Zhang Z."/>
            <person name="Liu B."/>
            <person name="Lu W."/>
            <person name="Hui Y."/>
            <person name="Liang J."/>
            <person name="Zhou Z."/>
            <person name="Hou R."/>
            <person name="Li X."/>
            <person name="Liu Y."/>
            <person name="Li H."/>
            <person name="Ning X."/>
            <person name="Lin Y."/>
            <person name="Zhao L."/>
            <person name="Xing Q."/>
            <person name="Dou J."/>
            <person name="Li Y."/>
            <person name="Mao J."/>
            <person name="Guo H."/>
            <person name="Dou H."/>
            <person name="Li T."/>
            <person name="Mu C."/>
            <person name="Jiang W."/>
            <person name="Fu Q."/>
            <person name="Fu X."/>
            <person name="Miao Y."/>
            <person name="Liu J."/>
            <person name="Yu Q."/>
            <person name="Li R."/>
            <person name="Liao H."/>
            <person name="Li X."/>
            <person name="Kong Y."/>
            <person name="Jiang Z."/>
            <person name="Chourrout D."/>
            <person name="Li R."/>
            <person name="Bao Z."/>
        </authorList>
    </citation>
    <scope>NUCLEOTIDE SEQUENCE [LARGE SCALE GENOMIC DNA]</scope>
    <source>
        <strain evidence="13 14">PY_sf001</strain>
    </source>
</reference>
<dbReference type="OrthoDB" id="5959154at2759"/>
<accession>A0A210PUD8</accession>
<dbReference type="Gene3D" id="1.20.1070.10">
    <property type="entry name" value="Rhodopsin 7-helix transmembrane proteins"/>
    <property type="match status" value="1"/>
</dbReference>
<keyword evidence="14" id="KW-1185">Reference proteome</keyword>
<feature type="transmembrane region" description="Helical" evidence="11">
    <location>
        <begin position="260"/>
        <end position="286"/>
    </location>
</feature>
<feature type="transmembrane region" description="Helical" evidence="11">
    <location>
        <begin position="79"/>
        <end position="101"/>
    </location>
</feature>
<evidence type="ECO:0000313" key="14">
    <source>
        <dbReference type="Proteomes" id="UP000242188"/>
    </source>
</evidence>
<evidence type="ECO:0000256" key="10">
    <source>
        <dbReference type="RuleBase" id="RU000688"/>
    </source>
</evidence>
<evidence type="ECO:0000256" key="5">
    <source>
        <dbReference type="ARBA" id="ARBA00023040"/>
    </source>
</evidence>
<evidence type="ECO:0000256" key="2">
    <source>
        <dbReference type="ARBA" id="ARBA00022475"/>
    </source>
</evidence>
<dbReference type="Proteomes" id="UP000242188">
    <property type="component" value="Unassembled WGS sequence"/>
</dbReference>
<evidence type="ECO:0000256" key="7">
    <source>
        <dbReference type="ARBA" id="ARBA00023170"/>
    </source>
</evidence>
<organism evidence="13 14">
    <name type="scientific">Mizuhopecten yessoensis</name>
    <name type="common">Japanese scallop</name>
    <name type="synonym">Patinopecten yessoensis</name>
    <dbReference type="NCBI Taxonomy" id="6573"/>
    <lineage>
        <taxon>Eukaryota</taxon>
        <taxon>Metazoa</taxon>
        <taxon>Spiralia</taxon>
        <taxon>Lophotrochozoa</taxon>
        <taxon>Mollusca</taxon>
        <taxon>Bivalvia</taxon>
        <taxon>Autobranchia</taxon>
        <taxon>Pteriomorphia</taxon>
        <taxon>Pectinida</taxon>
        <taxon>Pectinoidea</taxon>
        <taxon>Pectinidae</taxon>
        <taxon>Mizuhopecten</taxon>
    </lineage>
</organism>
<gene>
    <name evidence="13" type="ORF">KP79_PYT05913</name>
</gene>
<feature type="transmembrane region" description="Helical" evidence="11">
    <location>
        <begin position="48"/>
        <end position="67"/>
    </location>
</feature>
<proteinExistence type="inferred from homology"/>
<feature type="transmembrane region" description="Helical" evidence="11">
    <location>
        <begin position="208"/>
        <end position="239"/>
    </location>
</feature>
<dbReference type="SUPFAM" id="SSF81321">
    <property type="entry name" value="Family A G protein-coupled receptor-like"/>
    <property type="match status" value="1"/>
</dbReference>
<dbReference type="GO" id="GO:0005886">
    <property type="term" value="C:plasma membrane"/>
    <property type="evidence" value="ECO:0007669"/>
    <property type="project" value="UniProtKB-SubCell"/>
</dbReference>
<feature type="domain" description="G-protein coupled receptors family 1 profile" evidence="12">
    <location>
        <begin position="58"/>
        <end position="293"/>
    </location>
</feature>
<keyword evidence="8" id="KW-0325">Glycoprotein</keyword>
<dbReference type="AlphaFoldDB" id="A0A210PUD8"/>
<protein>
    <submittedName>
        <fullName evidence="13">Prostacyclin receptor</fullName>
    </submittedName>
</protein>
<comment type="subcellular location">
    <subcellularLocation>
        <location evidence="1">Cell membrane</location>
        <topology evidence="1">Multi-pass membrane protein</topology>
    </subcellularLocation>
</comment>
<dbReference type="GO" id="GO:0007204">
    <property type="term" value="P:positive regulation of cytosolic calcium ion concentration"/>
    <property type="evidence" value="ECO:0007669"/>
    <property type="project" value="TreeGrafter"/>
</dbReference>
<evidence type="ECO:0000256" key="3">
    <source>
        <dbReference type="ARBA" id="ARBA00022692"/>
    </source>
</evidence>
<keyword evidence="9 10" id="KW-0807">Transducer</keyword>
<feature type="transmembrane region" description="Helical" evidence="11">
    <location>
        <begin position="121"/>
        <end position="140"/>
    </location>
</feature>
<keyword evidence="4 11" id="KW-1133">Transmembrane helix</keyword>
<comment type="similarity">
    <text evidence="10">Belongs to the G-protein coupled receptor 1 family.</text>
</comment>
<dbReference type="PRINTS" id="PR00237">
    <property type="entry name" value="GPCRRHODOPSN"/>
</dbReference>
<keyword evidence="7 10" id="KW-0675">Receptor</keyword>
<evidence type="ECO:0000256" key="6">
    <source>
        <dbReference type="ARBA" id="ARBA00023136"/>
    </source>
</evidence>
<dbReference type="PANTHER" id="PTHR11866">
    <property type="entry name" value="G-PROTEIN COUPLED RECEPTOR FAMILY 1 MEMBER"/>
    <property type="match status" value="1"/>
</dbReference>
<dbReference type="EMBL" id="NEDP02005486">
    <property type="protein sequence ID" value="OWF40121.1"/>
    <property type="molecule type" value="Genomic_DNA"/>
</dbReference>
<keyword evidence="5 10" id="KW-0297">G-protein coupled receptor</keyword>
<evidence type="ECO:0000256" key="1">
    <source>
        <dbReference type="ARBA" id="ARBA00004651"/>
    </source>
</evidence>
<dbReference type="PROSITE" id="PS00237">
    <property type="entry name" value="G_PROTEIN_RECEP_F1_1"/>
    <property type="match status" value="1"/>
</dbReference>
<dbReference type="PROSITE" id="PS50262">
    <property type="entry name" value="G_PROTEIN_RECEP_F1_2"/>
    <property type="match status" value="1"/>
</dbReference>
<evidence type="ECO:0000256" key="4">
    <source>
        <dbReference type="ARBA" id="ARBA00022989"/>
    </source>
</evidence>
<keyword evidence="6 11" id="KW-0472">Membrane</keyword>
<dbReference type="InterPro" id="IPR008365">
    <property type="entry name" value="Prostanoid_rcpt"/>
</dbReference>
<evidence type="ECO:0000313" key="13">
    <source>
        <dbReference type="EMBL" id="OWF40121.1"/>
    </source>
</evidence>
<keyword evidence="2" id="KW-1003">Cell membrane</keyword>
<dbReference type="GO" id="GO:0004958">
    <property type="term" value="F:prostaglandin F receptor activity"/>
    <property type="evidence" value="ECO:0007669"/>
    <property type="project" value="TreeGrafter"/>
</dbReference>
<dbReference type="Pfam" id="PF00001">
    <property type="entry name" value="7tm_1"/>
    <property type="match status" value="1"/>
</dbReference>
<dbReference type="PANTHER" id="PTHR11866:SF4">
    <property type="entry name" value="PROSTAGLANDIN F2-ALPHA RECEPTOR"/>
    <property type="match status" value="1"/>
</dbReference>
<dbReference type="InterPro" id="IPR017452">
    <property type="entry name" value="GPCR_Rhodpsn_7TM"/>
</dbReference>
<evidence type="ECO:0000256" key="8">
    <source>
        <dbReference type="ARBA" id="ARBA00023180"/>
    </source>
</evidence>
<evidence type="ECO:0000259" key="12">
    <source>
        <dbReference type="PROSITE" id="PS50262"/>
    </source>
</evidence>
<comment type="caution">
    <text evidence="13">The sequence shown here is derived from an EMBL/GenBank/DDBJ whole genome shotgun (WGS) entry which is preliminary data.</text>
</comment>